<dbReference type="PANTHER" id="PTHR19325:SF560">
    <property type="entry name" value="SUSHI, VON WILLEBRAND FACTOR TYPE A, EGF AND PENTRAXIN DOMAIN-CONTAINING PROTEIN 1"/>
    <property type="match status" value="1"/>
</dbReference>
<protein>
    <submittedName>
        <fullName evidence="13">Sushi, von Willebrand factor type A, EGF and pentraxin domain-containing protein 1</fullName>
    </submittedName>
</protein>
<dbReference type="EMBL" id="LR790868">
    <property type="protein sequence ID" value="CAB3266730.1"/>
    <property type="molecule type" value="mRNA"/>
</dbReference>
<feature type="domain" description="Sushi" evidence="11">
    <location>
        <begin position="274"/>
        <end position="334"/>
    </location>
</feature>
<dbReference type="InterPro" id="IPR035976">
    <property type="entry name" value="Sushi/SCR/CCP_sf"/>
</dbReference>
<sequence length="643" mass="70086">MSRNAENRQKRFVAQTFTFTVFASLITLSHQQQPGTCFVSLNSRKPCRFPAATRRQCESRNCCYDRFPRFSQIRCFQRVPTMQFMFHPTVNSNLRGLPFGGEPNYPGSLVHREACNTTTERNQCGPTFPLPNKSTCDRWRCCWDAETRKCYQSKYNVIRLRTQCPPGYINPPKCEDVDECASNPCFNGGSCNNGINSFTCTCPAGTVGPLCYRECGPPPPITFGSFEPIQATYQPPISITYKCDSSYSLSGDATNECQPGGTWSQTIAPSCRFNRCGAPPSLEFGSFTPNAADYIPGTRITYSCPSNYDLFGNPHNQCSLSGEWSESTAPQCLLKECPKPVTISAGSFSPVLGSYVPGSVITYTCTSEFDLLGLATITCQDDKTWDPPNTQICQLVVCNAPPSIADGSYNPLQAMYQPGEFVTYACTDSTTHTLIGVGIVTCQPDRTWTQMPFCKRLTCNEPPPIANGNFGPVIGDYIPSTTVTYSCSGIYRVEGNPTITCGNTGSWSQVPSCVPIDCGPPQGIELGTYSPALESYPPFTTVTYSCCNGITISTPMGGFTFTCQEDGTWSPQALPSCTPTVCPPPPSLIQGLVQGSDQKLLYAINEVITYECNNGPKLGETESNTCGADGLWTNTFPDICVVL</sequence>
<evidence type="ECO:0000256" key="7">
    <source>
        <dbReference type="PROSITE-ProRule" id="PRU00076"/>
    </source>
</evidence>
<dbReference type="FunFam" id="2.10.25.10:FF:000004">
    <property type="entry name" value="Neurogenic locus notch 1"/>
    <property type="match status" value="1"/>
</dbReference>
<keyword evidence="1 7" id="KW-0245">EGF-like domain</keyword>
<dbReference type="PROSITE" id="PS51448">
    <property type="entry name" value="P_TREFOIL_2"/>
    <property type="match status" value="2"/>
</dbReference>
<evidence type="ECO:0000256" key="8">
    <source>
        <dbReference type="PROSITE-ProRule" id="PRU00302"/>
    </source>
</evidence>
<keyword evidence="4" id="KW-0677">Repeat</keyword>
<feature type="domain" description="Sushi" evidence="11">
    <location>
        <begin position="516"/>
        <end position="579"/>
    </location>
</feature>
<feature type="disulfide bond" evidence="9">
    <location>
        <begin position="37"/>
        <end position="63"/>
    </location>
</feature>
<dbReference type="SUPFAM" id="SSF57492">
    <property type="entry name" value="Trefoil"/>
    <property type="match status" value="1"/>
</dbReference>
<dbReference type="PANTHER" id="PTHR19325">
    <property type="entry name" value="COMPLEMENT COMPONENT-RELATED SUSHI DOMAIN-CONTAINING"/>
    <property type="match status" value="1"/>
</dbReference>
<dbReference type="AlphaFoldDB" id="A0A6F9DUN8"/>
<dbReference type="InterPro" id="IPR017957">
    <property type="entry name" value="P_trefoil_CS"/>
</dbReference>
<evidence type="ECO:0000259" key="12">
    <source>
        <dbReference type="PROSITE" id="PS51448"/>
    </source>
</evidence>
<dbReference type="PROSITE" id="PS50026">
    <property type="entry name" value="EGF_3"/>
    <property type="match status" value="1"/>
</dbReference>
<dbReference type="Pfam" id="PF00088">
    <property type="entry name" value="Trefoil"/>
    <property type="match status" value="1"/>
</dbReference>
<dbReference type="InterPro" id="IPR000152">
    <property type="entry name" value="EGF-type_Asp/Asn_hydroxyl_site"/>
</dbReference>
<feature type="disulfide bond" evidence="7">
    <location>
        <begin position="202"/>
        <end position="211"/>
    </location>
</feature>
<dbReference type="SMART" id="SM00179">
    <property type="entry name" value="EGF_CA"/>
    <property type="match status" value="1"/>
</dbReference>
<dbReference type="Pfam" id="PF00008">
    <property type="entry name" value="EGF"/>
    <property type="match status" value="1"/>
</dbReference>
<feature type="domain" description="P-type" evidence="12">
    <location>
        <begin position="35"/>
        <end position="79"/>
    </location>
</feature>
<feature type="domain" description="Sushi" evidence="11">
    <location>
        <begin position="396"/>
        <end position="456"/>
    </location>
</feature>
<dbReference type="SUPFAM" id="SSF57535">
    <property type="entry name" value="Complement control module/SCR domain"/>
    <property type="match status" value="7"/>
</dbReference>
<feature type="domain" description="EGF-like" evidence="10">
    <location>
        <begin position="176"/>
        <end position="212"/>
    </location>
</feature>
<evidence type="ECO:0000256" key="9">
    <source>
        <dbReference type="PROSITE-ProRule" id="PRU00779"/>
    </source>
</evidence>
<dbReference type="PROSITE" id="PS00022">
    <property type="entry name" value="EGF_1"/>
    <property type="match status" value="1"/>
</dbReference>
<organism evidence="13">
    <name type="scientific">Phallusia mammillata</name>
    <dbReference type="NCBI Taxonomy" id="59560"/>
    <lineage>
        <taxon>Eukaryota</taxon>
        <taxon>Metazoa</taxon>
        <taxon>Chordata</taxon>
        <taxon>Tunicata</taxon>
        <taxon>Ascidiacea</taxon>
        <taxon>Phlebobranchia</taxon>
        <taxon>Ascidiidae</taxon>
        <taxon>Phallusia</taxon>
    </lineage>
</organism>
<dbReference type="SMART" id="SM00181">
    <property type="entry name" value="EGF"/>
    <property type="match status" value="1"/>
</dbReference>
<evidence type="ECO:0000256" key="2">
    <source>
        <dbReference type="ARBA" id="ARBA00022659"/>
    </source>
</evidence>
<feature type="domain" description="Sushi" evidence="11">
    <location>
        <begin position="457"/>
        <end position="515"/>
    </location>
</feature>
<keyword evidence="2 8" id="KW-0768">Sushi</keyword>
<feature type="domain" description="Sushi" evidence="11">
    <location>
        <begin position="580"/>
        <end position="642"/>
    </location>
</feature>
<gene>
    <name evidence="13" type="primary">Svep1-010</name>
</gene>
<evidence type="ECO:0000256" key="3">
    <source>
        <dbReference type="ARBA" id="ARBA00022729"/>
    </source>
</evidence>
<feature type="domain" description="Sushi" evidence="11">
    <location>
        <begin position="213"/>
        <end position="273"/>
    </location>
</feature>
<dbReference type="Gene3D" id="2.10.25.10">
    <property type="entry name" value="Laminin"/>
    <property type="match status" value="1"/>
</dbReference>
<dbReference type="Pfam" id="PF00084">
    <property type="entry name" value="Sushi"/>
    <property type="match status" value="7"/>
</dbReference>
<dbReference type="CDD" id="cd00111">
    <property type="entry name" value="Trefoil"/>
    <property type="match status" value="1"/>
</dbReference>
<dbReference type="InterPro" id="IPR050350">
    <property type="entry name" value="Compl-Cell_Adhes-Reg"/>
</dbReference>
<dbReference type="InterPro" id="IPR000436">
    <property type="entry name" value="Sushi_SCR_CCP_dom"/>
</dbReference>
<dbReference type="SUPFAM" id="SSF57196">
    <property type="entry name" value="EGF/Laminin"/>
    <property type="match status" value="1"/>
</dbReference>
<dbReference type="CDD" id="cd00054">
    <property type="entry name" value="EGF_CA"/>
    <property type="match status" value="1"/>
</dbReference>
<evidence type="ECO:0000313" key="13">
    <source>
        <dbReference type="EMBL" id="CAB3266730.1"/>
    </source>
</evidence>
<reference evidence="13" key="1">
    <citation type="submission" date="2020-04" db="EMBL/GenBank/DDBJ databases">
        <authorList>
            <person name="Neveu A P."/>
        </authorList>
    </citation>
    <scope>NUCLEOTIDE SEQUENCE</scope>
    <source>
        <tissue evidence="13">Whole embryo</tissue>
    </source>
</reference>
<proteinExistence type="evidence at transcript level"/>
<dbReference type="InterPro" id="IPR018097">
    <property type="entry name" value="EGF_Ca-bd_CS"/>
</dbReference>
<dbReference type="InterPro" id="IPR001881">
    <property type="entry name" value="EGF-like_Ca-bd_dom"/>
</dbReference>
<dbReference type="InterPro" id="IPR000519">
    <property type="entry name" value="P_trefoil_dom"/>
</dbReference>
<dbReference type="InterPro" id="IPR044913">
    <property type="entry name" value="P_trefoil_dom_sf"/>
</dbReference>
<dbReference type="Gene3D" id="2.10.70.10">
    <property type="entry name" value="Complement Module, domain 1"/>
    <property type="match status" value="7"/>
</dbReference>
<dbReference type="InterPro" id="IPR000742">
    <property type="entry name" value="EGF"/>
</dbReference>
<keyword evidence="6" id="KW-0325">Glycoprotein</keyword>
<evidence type="ECO:0000259" key="11">
    <source>
        <dbReference type="PROSITE" id="PS50923"/>
    </source>
</evidence>
<dbReference type="SMART" id="SM00032">
    <property type="entry name" value="CCP"/>
    <property type="match status" value="7"/>
</dbReference>
<dbReference type="CDD" id="cd00033">
    <property type="entry name" value="CCP"/>
    <property type="match status" value="7"/>
</dbReference>
<feature type="domain" description="Sushi" evidence="11">
    <location>
        <begin position="335"/>
        <end position="395"/>
    </location>
</feature>
<accession>A0A6F9DUN8</accession>
<dbReference type="Gene3D" id="4.10.110.10">
    <property type="entry name" value="Spasmolytic Protein, domain 1"/>
    <property type="match status" value="1"/>
</dbReference>
<feature type="domain" description="P-type" evidence="12">
    <location>
        <begin position="113"/>
        <end position="154"/>
    </location>
</feature>
<keyword evidence="5 7" id="KW-1015">Disulfide bond</keyword>
<dbReference type="PROSITE" id="PS00010">
    <property type="entry name" value="ASX_HYDROXYL"/>
    <property type="match status" value="1"/>
</dbReference>
<evidence type="ECO:0000256" key="6">
    <source>
        <dbReference type="ARBA" id="ARBA00023180"/>
    </source>
</evidence>
<feature type="disulfide bond" evidence="9">
    <location>
        <begin position="47"/>
        <end position="62"/>
    </location>
</feature>
<evidence type="ECO:0000256" key="4">
    <source>
        <dbReference type="ARBA" id="ARBA00022737"/>
    </source>
</evidence>
<name>A0A6F9DUN8_9ASCI</name>
<comment type="caution">
    <text evidence="7">Lacks conserved residue(s) required for the propagation of feature annotation.</text>
</comment>
<evidence type="ECO:0000259" key="10">
    <source>
        <dbReference type="PROSITE" id="PS50026"/>
    </source>
</evidence>
<keyword evidence="3" id="KW-0732">Signal</keyword>
<dbReference type="GO" id="GO:0005509">
    <property type="term" value="F:calcium ion binding"/>
    <property type="evidence" value="ECO:0007669"/>
    <property type="project" value="InterPro"/>
</dbReference>
<dbReference type="PROSITE" id="PS01187">
    <property type="entry name" value="EGF_CA"/>
    <property type="match status" value="1"/>
</dbReference>
<dbReference type="PROSITE" id="PS00025">
    <property type="entry name" value="P_TREFOIL_1"/>
    <property type="match status" value="1"/>
</dbReference>
<evidence type="ECO:0000256" key="5">
    <source>
        <dbReference type="ARBA" id="ARBA00023157"/>
    </source>
</evidence>
<dbReference type="PROSITE" id="PS50923">
    <property type="entry name" value="SUSHI"/>
    <property type="match status" value="7"/>
</dbReference>
<evidence type="ECO:0000256" key="1">
    <source>
        <dbReference type="ARBA" id="ARBA00022536"/>
    </source>
</evidence>